<sequence length="137" mass="14638">MGLALDGPSDTFALCPGAPRSFSPDFVLVRQHAYSMAKGGDFRNIVIGLQYAGVPSVNSLHSVYNFCDKPWVVRTGPVALGFWGVWARGCRWGCRNPARECGARSQAAGNPSPAPGGQPFTRHGSLRPSEAVKPNSH</sequence>
<protein>
    <recommendedName>
        <fullName evidence="2">Synapsin pre-ATP-grasp domain-containing protein</fullName>
    </recommendedName>
</protein>
<feature type="region of interest" description="Disordered" evidence="1">
    <location>
        <begin position="101"/>
        <end position="137"/>
    </location>
</feature>
<reference evidence="3 4" key="1">
    <citation type="journal article" date="2018" name="Nat. Ecol. Evol.">
        <title>Shark genomes provide insights into elasmobranch evolution and the origin of vertebrates.</title>
        <authorList>
            <person name="Hara Y"/>
            <person name="Yamaguchi K"/>
            <person name="Onimaru K"/>
            <person name="Kadota M"/>
            <person name="Koyanagi M"/>
            <person name="Keeley SD"/>
            <person name="Tatsumi K"/>
            <person name="Tanaka K"/>
            <person name="Motone F"/>
            <person name="Kageyama Y"/>
            <person name="Nozu R"/>
            <person name="Adachi N"/>
            <person name="Nishimura O"/>
            <person name="Nakagawa R"/>
            <person name="Tanegashima C"/>
            <person name="Kiyatake I"/>
            <person name="Matsumoto R"/>
            <person name="Murakumo K"/>
            <person name="Nishida K"/>
            <person name="Terakita A"/>
            <person name="Kuratani S"/>
            <person name="Sato K"/>
            <person name="Hyodo S Kuraku.S."/>
        </authorList>
    </citation>
    <scope>NUCLEOTIDE SEQUENCE [LARGE SCALE GENOMIC DNA]</scope>
</reference>
<dbReference type="PANTHER" id="PTHR10841">
    <property type="entry name" value="SYNAPSIN"/>
    <property type="match status" value="1"/>
</dbReference>
<dbReference type="AlphaFoldDB" id="A0A401TWD0"/>
<organism evidence="3 4">
    <name type="scientific">Chiloscyllium punctatum</name>
    <name type="common">Brownbanded bambooshark</name>
    <name type="synonym">Hemiscyllium punctatum</name>
    <dbReference type="NCBI Taxonomy" id="137246"/>
    <lineage>
        <taxon>Eukaryota</taxon>
        <taxon>Metazoa</taxon>
        <taxon>Chordata</taxon>
        <taxon>Craniata</taxon>
        <taxon>Vertebrata</taxon>
        <taxon>Chondrichthyes</taxon>
        <taxon>Elasmobranchii</taxon>
        <taxon>Galeomorphii</taxon>
        <taxon>Galeoidea</taxon>
        <taxon>Orectolobiformes</taxon>
        <taxon>Hemiscylliidae</taxon>
        <taxon>Chiloscyllium</taxon>
    </lineage>
</organism>
<proteinExistence type="predicted"/>
<comment type="caution">
    <text evidence="3">The sequence shown here is derived from an EMBL/GenBank/DDBJ whole genome shotgun (WGS) entry which is preliminary data.</text>
</comment>
<dbReference type="Proteomes" id="UP000287033">
    <property type="component" value="Unassembled WGS sequence"/>
</dbReference>
<dbReference type="InterPro" id="IPR016185">
    <property type="entry name" value="PreATP-grasp_dom_sf"/>
</dbReference>
<dbReference type="PANTHER" id="PTHR10841:SF24">
    <property type="entry name" value="SYNAPSIN-1"/>
    <property type="match status" value="1"/>
</dbReference>
<evidence type="ECO:0000313" key="4">
    <source>
        <dbReference type="Proteomes" id="UP000287033"/>
    </source>
</evidence>
<dbReference type="STRING" id="137246.A0A401TWD0"/>
<dbReference type="EMBL" id="BEZZ01209140">
    <property type="protein sequence ID" value="GCC46957.1"/>
    <property type="molecule type" value="Genomic_DNA"/>
</dbReference>
<keyword evidence="4" id="KW-1185">Reference proteome</keyword>
<dbReference type="GO" id="GO:0007269">
    <property type="term" value="P:neurotransmitter secretion"/>
    <property type="evidence" value="ECO:0007669"/>
    <property type="project" value="TreeGrafter"/>
</dbReference>
<evidence type="ECO:0000259" key="2">
    <source>
        <dbReference type="Pfam" id="PF02078"/>
    </source>
</evidence>
<dbReference type="InterPro" id="IPR020897">
    <property type="entry name" value="Synapsin_pre-ATP-grasp_dom"/>
</dbReference>
<dbReference type="GO" id="GO:0030672">
    <property type="term" value="C:synaptic vesicle membrane"/>
    <property type="evidence" value="ECO:0007669"/>
    <property type="project" value="TreeGrafter"/>
</dbReference>
<accession>A0A401TWD0</accession>
<name>A0A401TWD0_CHIPU</name>
<dbReference type="Pfam" id="PF02078">
    <property type="entry name" value="Synapsin"/>
    <property type="match status" value="1"/>
</dbReference>
<evidence type="ECO:0000313" key="3">
    <source>
        <dbReference type="EMBL" id="GCC46957.1"/>
    </source>
</evidence>
<evidence type="ECO:0000256" key="1">
    <source>
        <dbReference type="SAM" id="MobiDB-lite"/>
    </source>
</evidence>
<dbReference type="SUPFAM" id="SSF52440">
    <property type="entry name" value="PreATP-grasp domain"/>
    <property type="match status" value="1"/>
</dbReference>
<dbReference type="Gene3D" id="3.40.50.20">
    <property type="match status" value="1"/>
</dbReference>
<feature type="domain" description="Synapsin pre-ATP-grasp" evidence="2">
    <location>
        <begin position="19"/>
        <end position="56"/>
    </location>
</feature>
<gene>
    <name evidence="3" type="ORF">chiPu_0031417</name>
</gene>
<dbReference type="OrthoDB" id="10249572at2759"/>